<dbReference type="EMBL" id="WIGM01000460">
    <property type="protein sequence ID" value="KAF6824618.1"/>
    <property type="molecule type" value="Genomic_DNA"/>
</dbReference>
<evidence type="ECO:0000313" key="2">
    <source>
        <dbReference type="Proteomes" id="UP000639643"/>
    </source>
</evidence>
<dbReference type="Proteomes" id="UP000639643">
    <property type="component" value="Unassembled WGS sequence"/>
</dbReference>
<keyword evidence="2" id="KW-1185">Reference proteome</keyword>
<reference evidence="1" key="1">
    <citation type="journal article" date="2020" name="Phytopathology">
        <title>Genome Sequence Resources of Colletotrichum truncatum, C. plurivorum, C. musicola, and C. sojae: Four Species Pathogenic to Soybean (Glycine max).</title>
        <authorList>
            <person name="Rogerio F."/>
            <person name="Boufleur T.R."/>
            <person name="Ciampi-Guillardi M."/>
            <person name="Sukno S.A."/>
            <person name="Thon M.R."/>
            <person name="Massola Junior N.S."/>
            <person name="Baroncelli R."/>
        </authorList>
    </citation>
    <scope>NUCLEOTIDE SEQUENCE</scope>
    <source>
        <strain evidence="1">LFN0074</strain>
    </source>
</reference>
<gene>
    <name evidence="1" type="ORF">CMUS01_10170</name>
</gene>
<proteinExistence type="predicted"/>
<accession>A0A8H6K574</accession>
<comment type="caution">
    <text evidence="1">The sequence shown here is derived from an EMBL/GenBank/DDBJ whole genome shotgun (WGS) entry which is preliminary data.</text>
</comment>
<dbReference type="AlphaFoldDB" id="A0A8H6K574"/>
<dbReference type="OrthoDB" id="4846517at2759"/>
<evidence type="ECO:0000313" key="1">
    <source>
        <dbReference type="EMBL" id="KAF6824618.1"/>
    </source>
</evidence>
<protein>
    <submittedName>
        <fullName evidence="1">Uncharacterized protein</fullName>
    </submittedName>
</protein>
<sequence length="215" mass="23955">MAITKTSERLFFCFESQAIRMPCTVFSCQPTSSPASSFIPTIAYLERDSLRVDRKASLDHIRIPRPTMRPSRPTASLYRAHLARITPADPIRDPYIAALLMALAQSQRRNLVRAGGLAANPNSFRVHVLVGDATGETRLHVYTANIPAASLDRLADSRWIPRAPISFVVHATEVPFGPYSSFQQRLLQTMFPEDKKRRRDAGTSHVEGVKVARVG</sequence>
<organism evidence="1 2">
    <name type="scientific">Colletotrichum musicola</name>
    <dbReference type="NCBI Taxonomy" id="2175873"/>
    <lineage>
        <taxon>Eukaryota</taxon>
        <taxon>Fungi</taxon>
        <taxon>Dikarya</taxon>
        <taxon>Ascomycota</taxon>
        <taxon>Pezizomycotina</taxon>
        <taxon>Sordariomycetes</taxon>
        <taxon>Hypocreomycetidae</taxon>
        <taxon>Glomerellales</taxon>
        <taxon>Glomerellaceae</taxon>
        <taxon>Colletotrichum</taxon>
        <taxon>Colletotrichum orchidearum species complex</taxon>
    </lineage>
</organism>
<name>A0A8H6K574_9PEZI</name>